<accession>A0A133XJP1</accession>
<sequence length="71" mass="7405">MKSNMCNMDRIARAVLGVALIVATLTGVIGMWGWIGLIPLATAAFSFCPAYAVFGFNSNSCKACFGGKPTA</sequence>
<dbReference type="EMBL" id="LODL01000019">
    <property type="protein sequence ID" value="KXB31160.1"/>
    <property type="molecule type" value="Genomic_DNA"/>
</dbReference>
<protein>
    <recommendedName>
        <fullName evidence="1">Inner membrane protein YgaP-like transmembrane domain-containing protein</fullName>
    </recommendedName>
</protein>
<reference evidence="2 3" key="1">
    <citation type="submission" date="2015-12" db="EMBL/GenBank/DDBJ databases">
        <title>Nitrous oxide reduction kinetics distinguish bacteria harboring typical versus atypical NosZ.</title>
        <authorList>
            <person name="Yoon S."/>
            <person name="Nissen S."/>
            <person name="Park D."/>
            <person name="Sanford R.A."/>
            <person name="Loeffler F.E."/>
        </authorList>
    </citation>
    <scope>NUCLEOTIDE SEQUENCE [LARGE SCALE GENOMIC DNA]</scope>
    <source>
        <strain evidence="2 3">ATCC BAA-841</strain>
    </source>
</reference>
<dbReference type="STRING" id="281362.AT959_10780"/>
<comment type="caution">
    <text evidence="2">The sequence shown here is derived from an EMBL/GenBank/DDBJ whole genome shotgun (WGS) entry which is preliminary data.</text>
</comment>
<evidence type="ECO:0000313" key="2">
    <source>
        <dbReference type="EMBL" id="KXB31160.1"/>
    </source>
</evidence>
<keyword evidence="3" id="KW-1185">Reference proteome</keyword>
<gene>
    <name evidence="2" type="ORF">AT959_10780</name>
</gene>
<dbReference type="InterPro" id="IPR021309">
    <property type="entry name" value="YgaP-like_TM"/>
</dbReference>
<dbReference type="RefSeq" id="WP_066882964.1">
    <property type="nucleotide sequence ID" value="NZ_LODL01000019.1"/>
</dbReference>
<dbReference type="AlphaFoldDB" id="A0A133XJP1"/>
<evidence type="ECO:0000259" key="1">
    <source>
        <dbReference type="Pfam" id="PF11127"/>
    </source>
</evidence>
<name>A0A133XJP1_9RHOO</name>
<dbReference type="Pfam" id="PF11127">
    <property type="entry name" value="YgaP-like_TM"/>
    <property type="match status" value="1"/>
</dbReference>
<evidence type="ECO:0000313" key="3">
    <source>
        <dbReference type="Proteomes" id="UP000070186"/>
    </source>
</evidence>
<dbReference type="Proteomes" id="UP000070186">
    <property type="component" value="Unassembled WGS sequence"/>
</dbReference>
<proteinExistence type="predicted"/>
<feature type="domain" description="Inner membrane protein YgaP-like transmembrane" evidence="1">
    <location>
        <begin position="1"/>
        <end position="59"/>
    </location>
</feature>
<organism evidence="2 3">
    <name type="scientific">Dechloromonas denitrificans</name>
    <dbReference type="NCBI Taxonomy" id="281362"/>
    <lineage>
        <taxon>Bacteria</taxon>
        <taxon>Pseudomonadati</taxon>
        <taxon>Pseudomonadota</taxon>
        <taxon>Betaproteobacteria</taxon>
        <taxon>Rhodocyclales</taxon>
        <taxon>Azonexaceae</taxon>
        <taxon>Dechloromonas</taxon>
    </lineage>
</organism>